<name>A0ABR8WA69_9BACL</name>
<dbReference type="InterPro" id="IPR014962">
    <property type="entry name" value="YolD"/>
</dbReference>
<keyword evidence="2" id="KW-1185">Reference proteome</keyword>
<dbReference type="Proteomes" id="UP000658980">
    <property type="component" value="Unassembled WGS sequence"/>
</dbReference>
<gene>
    <name evidence="1" type="ORF">H9630_03655</name>
</gene>
<dbReference type="Pfam" id="PF08863">
    <property type="entry name" value="YolD"/>
    <property type="match status" value="1"/>
</dbReference>
<dbReference type="EMBL" id="JACSPU010000001">
    <property type="protein sequence ID" value="MBD8013904.1"/>
    <property type="molecule type" value="Genomic_DNA"/>
</dbReference>
<reference evidence="1 2" key="1">
    <citation type="submission" date="2020-08" db="EMBL/GenBank/DDBJ databases">
        <title>A Genomic Blueprint of the Chicken Gut Microbiome.</title>
        <authorList>
            <person name="Gilroy R."/>
            <person name="Ravi A."/>
            <person name="Getino M."/>
            <person name="Pursley I."/>
            <person name="Horton D.L."/>
            <person name="Alikhan N.-F."/>
            <person name="Baker D."/>
            <person name="Gharbi K."/>
            <person name="Hall N."/>
            <person name="Watson M."/>
            <person name="Adriaenssens E.M."/>
            <person name="Foster-Nyarko E."/>
            <person name="Jarju S."/>
            <person name="Secka A."/>
            <person name="Antonio M."/>
            <person name="Oren A."/>
            <person name="Chaudhuri R."/>
            <person name="La Ragione R.M."/>
            <person name="Hildebrand F."/>
            <person name="Pallen M.J."/>
        </authorList>
    </citation>
    <scope>NUCLEOTIDE SEQUENCE [LARGE SCALE GENOMIC DNA]</scope>
    <source>
        <strain evidence="1 2">Sa1BUA13</strain>
    </source>
</reference>
<evidence type="ECO:0000313" key="2">
    <source>
        <dbReference type="Proteomes" id="UP000658980"/>
    </source>
</evidence>
<comment type="caution">
    <text evidence="1">The sequence shown here is derived from an EMBL/GenBank/DDBJ whole genome shotgun (WGS) entry which is preliminary data.</text>
</comment>
<dbReference type="RefSeq" id="WP_191714113.1">
    <property type="nucleotide sequence ID" value="NZ_JACSPU010000001.1"/>
</dbReference>
<accession>A0ABR8WA69</accession>
<proteinExistence type="predicted"/>
<organism evidence="1 2">
    <name type="scientific">Planococcus wigleyi</name>
    <dbReference type="NCBI Taxonomy" id="2762216"/>
    <lineage>
        <taxon>Bacteria</taxon>
        <taxon>Bacillati</taxon>
        <taxon>Bacillota</taxon>
        <taxon>Bacilli</taxon>
        <taxon>Bacillales</taxon>
        <taxon>Caryophanaceae</taxon>
        <taxon>Planococcus</taxon>
    </lineage>
</organism>
<protein>
    <submittedName>
        <fullName evidence="1">YolD-like family protein</fullName>
    </submittedName>
</protein>
<evidence type="ECO:0000313" key="1">
    <source>
        <dbReference type="EMBL" id="MBD8013904.1"/>
    </source>
</evidence>
<sequence>MKVNKHFKQAGDIKDRGAIKWQGMMLTEHVELIRAWYEEDKHDAKPDLDEYDLQLLQEELVLAAQRQCQVKMKSWKDKKFHYHIGIIKQLNAHSRIIVYEDPTGVHQLPMNELIGVWMID</sequence>